<reference evidence="2 3" key="1">
    <citation type="journal article" date="2015" name="Stand. Genomic Sci.">
        <title>Genomic Encyclopedia of Bacterial and Archaeal Type Strains, Phase III: the genomes of soil and plant-associated and newly described type strains.</title>
        <authorList>
            <person name="Whitman W.B."/>
            <person name="Woyke T."/>
            <person name="Klenk H.P."/>
            <person name="Zhou Y."/>
            <person name="Lilburn T.G."/>
            <person name="Beck B.J."/>
            <person name="De Vos P."/>
            <person name="Vandamme P."/>
            <person name="Eisen J.A."/>
            <person name="Garrity G."/>
            <person name="Hugenholtz P."/>
            <person name="Kyrpides N.C."/>
        </authorList>
    </citation>
    <scope>NUCLEOTIDE SEQUENCE [LARGE SCALE GENOMIC DNA]</scope>
    <source>
        <strain evidence="2 3">CGMCC 1.10115</strain>
    </source>
</reference>
<feature type="transmembrane region" description="Helical" evidence="1">
    <location>
        <begin position="130"/>
        <end position="153"/>
    </location>
</feature>
<feature type="transmembrane region" description="Helical" evidence="1">
    <location>
        <begin position="98"/>
        <end position="118"/>
    </location>
</feature>
<sequence length="241" mass="28109">MFQILAYMLMVTVNVLASILPLNGQTTGEISNKLDVLFTPAGYVFSIWGLIYLLLGMWIVRQFPEKRRNLPIYKRTSKLFILTCILNSLWIFTWHYEYFLISVFVMISLLFALISLYRKAKNSDPDFWDIVPFSTYLGWISVATIANSSYYLVYIGLIETGPPEIWWTYIMLAFSAALALMFRIKNDDWVYPLVFVWAFIGIGINNFYDYPNVAFTAYFLTFFTAAGIMLATKITIRYKFR</sequence>
<gene>
    <name evidence="2" type="ORF">IQ19_01945</name>
</gene>
<organism evidence="2 3">
    <name type="scientific">Cytobacillus oceanisediminis</name>
    <dbReference type="NCBI Taxonomy" id="665099"/>
    <lineage>
        <taxon>Bacteria</taxon>
        <taxon>Bacillati</taxon>
        <taxon>Bacillota</taxon>
        <taxon>Bacilli</taxon>
        <taxon>Bacillales</taxon>
        <taxon>Bacillaceae</taxon>
        <taxon>Cytobacillus</taxon>
    </lineage>
</organism>
<dbReference type="PANTHER" id="PTHR33802:SF1">
    <property type="entry name" value="XK-RELATED PROTEIN"/>
    <property type="match status" value="1"/>
</dbReference>
<keyword evidence="1" id="KW-0812">Transmembrane</keyword>
<accession>A0A562JX11</accession>
<feature type="transmembrane region" description="Helical" evidence="1">
    <location>
        <begin position="165"/>
        <end position="182"/>
    </location>
</feature>
<dbReference type="Gene3D" id="1.20.1260.100">
    <property type="entry name" value="TspO/MBR protein"/>
    <property type="match status" value="1"/>
</dbReference>
<dbReference type="EMBL" id="VLKI01000004">
    <property type="protein sequence ID" value="TWH87699.1"/>
    <property type="molecule type" value="Genomic_DNA"/>
</dbReference>
<feature type="transmembrane region" description="Helical" evidence="1">
    <location>
        <begin position="214"/>
        <end position="236"/>
    </location>
</feature>
<evidence type="ECO:0000313" key="3">
    <source>
        <dbReference type="Proteomes" id="UP000318667"/>
    </source>
</evidence>
<feature type="transmembrane region" description="Helical" evidence="1">
    <location>
        <begin position="41"/>
        <end position="60"/>
    </location>
</feature>
<evidence type="ECO:0000313" key="2">
    <source>
        <dbReference type="EMBL" id="TWH87699.1"/>
    </source>
</evidence>
<proteinExistence type="predicted"/>
<feature type="transmembrane region" description="Helical" evidence="1">
    <location>
        <begin position="72"/>
        <end position="92"/>
    </location>
</feature>
<feature type="transmembrane region" description="Helical" evidence="1">
    <location>
        <begin position="189"/>
        <end position="208"/>
    </location>
</feature>
<dbReference type="AlphaFoldDB" id="A0A562JX11"/>
<protein>
    <recommendedName>
        <fullName evidence="4">TspO/MBR related protein</fullName>
    </recommendedName>
</protein>
<comment type="caution">
    <text evidence="2">The sequence shown here is derived from an EMBL/GenBank/DDBJ whole genome shotgun (WGS) entry which is preliminary data.</text>
</comment>
<keyword evidence="1" id="KW-0472">Membrane</keyword>
<dbReference type="InterPro" id="IPR038330">
    <property type="entry name" value="TspO/MBR-related_sf"/>
</dbReference>
<dbReference type="PANTHER" id="PTHR33802">
    <property type="entry name" value="SI:CH211-161H7.5-RELATED"/>
    <property type="match status" value="1"/>
</dbReference>
<keyword evidence="1" id="KW-1133">Transmembrane helix</keyword>
<name>A0A562JX11_9BACI</name>
<keyword evidence="3" id="KW-1185">Reference proteome</keyword>
<evidence type="ECO:0008006" key="4">
    <source>
        <dbReference type="Google" id="ProtNLM"/>
    </source>
</evidence>
<dbReference type="Proteomes" id="UP000318667">
    <property type="component" value="Unassembled WGS sequence"/>
</dbReference>
<evidence type="ECO:0000256" key="1">
    <source>
        <dbReference type="SAM" id="Phobius"/>
    </source>
</evidence>